<dbReference type="AlphaFoldDB" id="A0A853A2W8"/>
<proteinExistence type="predicted"/>
<organism evidence="2 3">
    <name type="scientific">Allostreptomyces psammosilenae</name>
    <dbReference type="NCBI Taxonomy" id="1892865"/>
    <lineage>
        <taxon>Bacteria</taxon>
        <taxon>Bacillati</taxon>
        <taxon>Actinomycetota</taxon>
        <taxon>Actinomycetes</taxon>
        <taxon>Kitasatosporales</taxon>
        <taxon>Streptomycetaceae</taxon>
        <taxon>Allostreptomyces</taxon>
    </lineage>
</organism>
<name>A0A853A2W8_9ACTN</name>
<comment type="caution">
    <text evidence="2">The sequence shown here is derived from an EMBL/GenBank/DDBJ whole genome shotgun (WGS) entry which is preliminary data.</text>
</comment>
<feature type="compositionally biased region" description="Low complexity" evidence="1">
    <location>
        <begin position="280"/>
        <end position="301"/>
    </location>
</feature>
<keyword evidence="3" id="KW-1185">Reference proteome</keyword>
<accession>A0A853A2W8</accession>
<dbReference type="SUPFAM" id="SSF50494">
    <property type="entry name" value="Trypsin-like serine proteases"/>
    <property type="match status" value="1"/>
</dbReference>
<reference evidence="2 3" key="1">
    <citation type="submission" date="2020-07" db="EMBL/GenBank/DDBJ databases">
        <title>Sequencing the genomes of 1000 actinobacteria strains.</title>
        <authorList>
            <person name="Klenk H.-P."/>
        </authorList>
    </citation>
    <scope>NUCLEOTIDE SEQUENCE [LARGE SCALE GENOMIC DNA]</scope>
    <source>
        <strain evidence="2 3">DSM 42178</strain>
    </source>
</reference>
<evidence type="ECO:0000313" key="2">
    <source>
        <dbReference type="EMBL" id="NYI05081.1"/>
    </source>
</evidence>
<feature type="region of interest" description="Disordered" evidence="1">
    <location>
        <begin position="274"/>
        <end position="307"/>
    </location>
</feature>
<dbReference type="Pfam" id="PF13365">
    <property type="entry name" value="Trypsin_2"/>
    <property type="match status" value="1"/>
</dbReference>
<gene>
    <name evidence="2" type="ORF">FHU37_002024</name>
</gene>
<dbReference type="InterPro" id="IPR009003">
    <property type="entry name" value="Peptidase_S1_PA"/>
</dbReference>
<sequence length="576" mass="61744">MGDQTRIPADHRAAEETWRVRIRSVDGGILGAGILLGTDAVLTCAHVVAPADRRVLVDLAGGGTPVGARVREDGWVPELDDHCGDVALLRLERPQRADGAARLYRLPPSGNRRVRMYGYPHGLDDGMYVQARLAGTAGPRWEWVQMDPERPGELVQRGFSGAAVTDQLSGHVIGMVVGFFHDGSSLGASFMIPTETILRHLPQVRRWVDGEEAVDVSLASRPGARPPDPDFAARIAGWLGGREDASAVRITVVEPTDATRSTALRRAIGLAVREPPPGSTARAVPPAAATRGTGAAAGTEPGLPPSTVPPVGSLDLAIDVAGRTVGEVATRVADRMVGRLDASSPTDRIRVSAVPLTILVDGVDDAVDPMALLGLLGLLVAQGCRLLLVFHRSTSPSLRHAEAELVVRPALARIADLLERVAAVEEEVRRRRAYVARRVADVPPAPDTAFGLRIGLTTLRQADPLRDHRRLVEDLPRYERAALAARARAEETGRRLEELLGRRDELRGRLGAYQAMLADHGRAECLEAATAYRDAHHLLYDGRCDLAAADAAVAAFVRAVEHCVRRCPDPGTGATR</sequence>
<dbReference type="Gene3D" id="2.40.10.120">
    <property type="match status" value="1"/>
</dbReference>
<dbReference type="RefSeq" id="WP_179813888.1">
    <property type="nucleotide sequence ID" value="NZ_JACBZD010000001.1"/>
</dbReference>
<evidence type="ECO:0008006" key="4">
    <source>
        <dbReference type="Google" id="ProtNLM"/>
    </source>
</evidence>
<dbReference type="EMBL" id="JACBZD010000001">
    <property type="protein sequence ID" value="NYI05081.1"/>
    <property type="molecule type" value="Genomic_DNA"/>
</dbReference>
<protein>
    <recommendedName>
        <fullName evidence="4">Serine protease</fullName>
    </recommendedName>
</protein>
<evidence type="ECO:0000256" key="1">
    <source>
        <dbReference type="SAM" id="MobiDB-lite"/>
    </source>
</evidence>
<evidence type="ECO:0000313" key="3">
    <source>
        <dbReference type="Proteomes" id="UP000567795"/>
    </source>
</evidence>
<dbReference type="Proteomes" id="UP000567795">
    <property type="component" value="Unassembled WGS sequence"/>
</dbReference>